<dbReference type="Pfam" id="PF00501">
    <property type="entry name" value="AMP-binding"/>
    <property type="match status" value="1"/>
</dbReference>
<dbReference type="Proteomes" id="UP001634393">
    <property type="component" value="Unassembled WGS sequence"/>
</dbReference>
<dbReference type="PROSITE" id="PS00455">
    <property type="entry name" value="AMP_BINDING"/>
    <property type="match status" value="1"/>
</dbReference>
<dbReference type="PANTHER" id="PTHR24096:SF160">
    <property type="entry name" value="4-COUMARATE--COA LIGASE-LIKE 9"/>
    <property type="match status" value="1"/>
</dbReference>
<dbReference type="GO" id="GO:0009698">
    <property type="term" value="P:phenylpropanoid metabolic process"/>
    <property type="evidence" value="ECO:0007669"/>
    <property type="project" value="UniProtKB-KW"/>
</dbReference>
<dbReference type="CDD" id="cd05904">
    <property type="entry name" value="4CL"/>
    <property type="match status" value="1"/>
</dbReference>
<evidence type="ECO:0000259" key="6">
    <source>
        <dbReference type="Pfam" id="PF13193"/>
    </source>
</evidence>
<dbReference type="Gene3D" id="3.30.300.30">
    <property type="match status" value="1"/>
</dbReference>
<dbReference type="AlphaFoldDB" id="A0ABD3SYV4"/>
<evidence type="ECO:0000256" key="4">
    <source>
        <dbReference type="ARBA" id="ARBA00023051"/>
    </source>
</evidence>
<keyword evidence="8" id="KW-1185">Reference proteome</keyword>
<comment type="similarity">
    <text evidence="2">Belongs to the ATP-dependent AMP-binding enzyme family.</text>
</comment>
<gene>
    <name evidence="7" type="ORF">ACJIZ3_018313</name>
</gene>
<organism evidence="7 8">
    <name type="scientific">Penstemon smallii</name>
    <dbReference type="NCBI Taxonomy" id="265156"/>
    <lineage>
        <taxon>Eukaryota</taxon>
        <taxon>Viridiplantae</taxon>
        <taxon>Streptophyta</taxon>
        <taxon>Embryophyta</taxon>
        <taxon>Tracheophyta</taxon>
        <taxon>Spermatophyta</taxon>
        <taxon>Magnoliopsida</taxon>
        <taxon>eudicotyledons</taxon>
        <taxon>Gunneridae</taxon>
        <taxon>Pentapetalae</taxon>
        <taxon>asterids</taxon>
        <taxon>lamiids</taxon>
        <taxon>Lamiales</taxon>
        <taxon>Plantaginaceae</taxon>
        <taxon>Cheloneae</taxon>
        <taxon>Penstemon</taxon>
    </lineage>
</organism>
<dbReference type="PANTHER" id="PTHR24096">
    <property type="entry name" value="LONG-CHAIN-FATTY-ACID--COA LIGASE"/>
    <property type="match status" value="1"/>
</dbReference>
<feature type="domain" description="AMP-binding enzyme C-terminal" evidence="6">
    <location>
        <begin position="447"/>
        <end position="521"/>
    </location>
</feature>
<reference evidence="7 8" key="1">
    <citation type="submission" date="2024-12" db="EMBL/GenBank/DDBJ databases">
        <title>The unique morphological basis and parallel evolutionary history of personate flowers in Penstemon.</title>
        <authorList>
            <person name="Depatie T.H."/>
            <person name="Wessinger C.A."/>
        </authorList>
    </citation>
    <scope>NUCLEOTIDE SEQUENCE [LARGE SCALE GENOMIC DNA]</scope>
    <source>
        <strain evidence="7">WTNN_2</strain>
        <tissue evidence="7">Leaf</tissue>
    </source>
</reference>
<dbReference type="InterPro" id="IPR045851">
    <property type="entry name" value="AMP-bd_C_sf"/>
</dbReference>
<evidence type="ECO:0000313" key="8">
    <source>
        <dbReference type="Proteomes" id="UP001634393"/>
    </source>
</evidence>
<feature type="domain" description="AMP-dependent synthetase/ligase" evidence="5">
    <location>
        <begin position="48"/>
        <end position="394"/>
    </location>
</feature>
<proteinExistence type="inferred from homology"/>
<dbReference type="GO" id="GO:0016874">
    <property type="term" value="F:ligase activity"/>
    <property type="evidence" value="ECO:0007669"/>
    <property type="project" value="UniProtKB-KW"/>
</dbReference>
<evidence type="ECO:0000313" key="7">
    <source>
        <dbReference type="EMBL" id="KAL3829511.1"/>
    </source>
</evidence>
<keyword evidence="3" id="KW-0436">Ligase</keyword>
<dbReference type="FunFam" id="3.30.300.30:FF:000007">
    <property type="entry name" value="4-coumarate--CoA ligase 2"/>
    <property type="match status" value="1"/>
</dbReference>
<evidence type="ECO:0000256" key="1">
    <source>
        <dbReference type="ARBA" id="ARBA00004930"/>
    </source>
</evidence>
<accession>A0ABD3SYV4</accession>
<keyword evidence="4" id="KW-0587">Phenylpropanoid metabolism</keyword>
<comment type="caution">
    <text evidence="7">The sequence shown here is derived from an EMBL/GenBank/DDBJ whole genome shotgun (WGS) entry which is preliminary data.</text>
</comment>
<dbReference type="InterPro" id="IPR025110">
    <property type="entry name" value="AMP-bd_C"/>
</dbReference>
<evidence type="ECO:0000256" key="3">
    <source>
        <dbReference type="ARBA" id="ARBA00022598"/>
    </source>
</evidence>
<sequence length="538" mass="59357">MSQPDPRSGFCPETKTFHSLRPPIPLPPENTRLSATSYALSLQSTSSWTDSTAIIDSVTGHRISYSQFRLHVSALAFSLRTETGISRNDVVLVLTPNSNRVPILYFALLSLGAVICPTNPLSTPSEISRQIQLSKPVLAFATSATTRKLHALRTVLVDSPEFDSMMNRKSSNIEHAEIQVSQNDVAAILFSSGTTGEMKCVALTHRNFIASTANFYYQRAERSSPVVGLYAVPYFHIFGFHYMMKSVALGEAVVVMERFDLGRMLRAVEEYKVTHLAVVPPIVVAMVKSDLTEKFDLGSLEAVGSGAAALRLDSMKAFTKKFPWVFVYQGYGMTETTGAAFRAVSPDEYIKWGSVGKLLGNCEAKIVDPNTAIALPPGKQGELWFKGPTVMKGYVNDPKANSETLVSDGWLRTGDICYIDEEGFLFVVDRLKELIKYKGYQVAPADLENSLLSHPDIVDAAVIPYPDEEAGQVPLAFVVRHPQSNLDERQIIEFVGKQVAPYKKVRRVVFINSIPKSAAGKILRKELKKISLPLESKL</sequence>
<evidence type="ECO:0008006" key="9">
    <source>
        <dbReference type="Google" id="ProtNLM"/>
    </source>
</evidence>
<dbReference type="InterPro" id="IPR000873">
    <property type="entry name" value="AMP-dep_synth/lig_dom"/>
</dbReference>
<evidence type="ECO:0000256" key="2">
    <source>
        <dbReference type="ARBA" id="ARBA00006432"/>
    </source>
</evidence>
<comment type="pathway">
    <text evidence="1">Phytoalexin biosynthesis; 3,4',5-trihydroxystilbene biosynthesis; 3,4',5-trihydroxystilbene from trans-4-coumarate: step 1/2.</text>
</comment>
<name>A0ABD3SYV4_9LAMI</name>
<dbReference type="Gene3D" id="3.40.50.12780">
    <property type="entry name" value="N-terminal domain of ligase-like"/>
    <property type="match status" value="1"/>
</dbReference>
<dbReference type="EMBL" id="JBJXBP010000005">
    <property type="protein sequence ID" value="KAL3829511.1"/>
    <property type="molecule type" value="Genomic_DNA"/>
</dbReference>
<dbReference type="SUPFAM" id="SSF56801">
    <property type="entry name" value="Acetyl-CoA synthetase-like"/>
    <property type="match status" value="1"/>
</dbReference>
<dbReference type="InterPro" id="IPR042099">
    <property type="entry name" value="ANL_N_sf"/>
</dbReference>
<dbReference type="Pfam" id="PF13193">
    <property type="entry name" value="AMP-binding_C"/>
    <property type="match status" value="1"/>
</dbReference>
<dbReference type="InterPro" id="IPR020845">
    <property type="entry name" value="AMP-binding_CS"/>
</dbReference>
<protein>
    <recommendedName>
        <fullName evidence="9">4-coumarate--CoA ligase</fullName>
    </recommendedName>
</protein>
<evidence type="ECO:0000259" key="5">
    <source>
        <dbReference type="Pfam" id="PF00501"/>
    </source>
</evidence>